<comment type="similarity">
    <text evidence="1">Belongs to the glycosyltransferase 2 family.</text>
</comment>
<feature type="domain" description="Glycosyltransferase 2-like" evidence="5">
    <location>
        <begin position="6"/>
        <end position="203"/>
    </location>
</feature>
<evidence type="ECO:0000256" key="4">
    <source>
        <dbReference type="SAM" id="Phobius"/>
    </source>
</evidence>
<dbReference type="STRING" id="1420851.AU255_08575"/>
<dbReference type="OrthoDB" id="9771846at2"/>
<dbReference type="GO" id="GO:0016757">
    <property type="term" value="F:glycosyltransferase activity"/>
    <property type="evidence" value="ECO:0007669"/>
    <property type="project" value="UniProtKB-KW"/>
</dbReference>
<feature type="transmembrane region" description="Helical" evidence="4">
    <location>
        <begin position="275"/>
        <end position="291"/>
    </location>
</feature>
<evidence type="ECO:0000256" key="1">
    <source>
        <dbReference type="ARBA" id="ARBA00006739"/>
    </source>
</evidence>
<dbReference type="RefSeq" id="WP_080522507.1">
    <property type="nucleotide sequence ID" value="NZ_LPUF01000001.1"/>
</dbReference>
<dbReference type="InterPro" id="IPR001173">
    <property type="entry name" value="Glyco_trans_2-like"/>
</dbReference>
<dbReference type="Pfam" id="PF00535">
    <property type="entry name" value="Glycos_transf_2"/>
    <property type="match status" value="1"/>
</dbReference>
<dbReference type="InterPro" id="IPR029044">
    <property type="entry name" value="Nucleotide-diphossugar_trans"/>
</dbReference>
<dbReference type="CDD" id="cd04186">
    <property type="entry name" value="GT_2_like_c"/>
    <property type="match status" value="1"/>
</dbReference>
<keyword evidence="4" id="KW-0812">Transmembrane</keyword>
<sequence>MNKKVSIILLNYNGFEDSIDCFQSLQQISYENYDIVIVDNASPDVSMDRLHAYMQVNEIEHIFFEKPESAMLGILPSVQVTLIQSGQNNGYGHGNNIGIKYALNNGADYVLVLNNDTVVEPDFLEPMVQMCENDKSIGIASGKIYFYDRPDTIWFNGGKFTHCTAKAKHFHFNEKDVGQIPQEPITFISGCMWLIPKKVFNDVGFINEDYFMYVEDLEFCRRVIRQGYTLKIADKSHILHKVGSSSGHWSVFFAYWMSRNKIKFIKDFEVTTCSFIAYIYHIFYTSIWWLLHKRFDLFKAHLRGIYSVFISEENK</sequence>
<dbReference type="AlphaFoldDB" id="A0A1V8M8H7"/>
<gene>
    <name evidence="6" type="ORF">AU255_08575</name>
</gene>
<dbReference type="SUPFAM" id="SSF53448">
    <property type="entry name" value="Nucleotide-diphospho-sugar transferases"/>
    <property type="match status" value="1"/>
</dbReference>
<evidence type="ECO:0000259" key="5">
    <source>
        <dbReference type="Pfam" id="PF00535"/>
    </source>
</evidence>
<comment type="caution">
    <text evidence="6">The sequence shown here is derived from an EMBL/GenBank/DDBJ whole genome shotgun (WGS) entry which is preliminary data.</text>
</comment>
<keyword evidence="3" id="KW-0808">Transferase</keyword>
<protein>
    <recommendedName>
        <fullName evidence="5">Glycosyltransferase 2-like domain-containing protein</fullName>
    </recommendedName>
</protein>
<evidence type="ECO:0000313" key="7">
    <source>
        <dbReference type="Proteomes" id="UP000191980"/>
    </source>
</evidence>
<accession>A0A1V8M8H7</accession>
<keyword evidence="2" id="KW-0328">Glycosyltransferase</keyword>
<dbReference type="EMBL" id="LPUF01000001">
    <property type="protein sequence ID" value="OQK17900.1"/>
    <property type="molecule type" value="Genomic_DNA"/>
</dbReference>
<keyword evidence="7" id="KW-1185">Reference proteome</keyword>
<dbReference type="Gene3D" id="3.90.550.10">
    <property type="entry name" value="Spore Coat Polysaccharide Biosynthesis Protein SpsA, Chain A"/>
    <property type="match status" value="1"/>
</dbReference>
<dbReference type="PANTHER" id="PTHR43179:SF12">
    <property type="entry name" value="GALACTOFURANOSYLTRANSFERASE GLFT2"/>
    <property type="match status" value="1"/>
</dbReference>
<name>A0A1V8M8H7_9GAMM</name>
<evidence type="ECO:0000313" key="6">
    <source>
        <dbReference type="EMBL" id="OQK17900.1"/>
    </source>
</evidence>
<organism evidence="6 7">
    <name type="scientific">Methyloprofundus sedimenti</name>
    <dbReference type="NCBI Taxonomy" id="1420851"/>
    <lineage>
        <taxon>Bacteria</taxon>
        <taxon>Pseudomonadati</taxon>
        <taxon>Pseudomonadota</taxon>
        <taxon>Gammaproteobacteria</taxon>
        <taxon>Methylococcales</taxon>
        <taxon>Methylococcaceae</taxon>
        <taxon>Methyloprofundus</taxon>
    </lineage>
</organism>
<dbReference type="PANTHER" id="PTHR43179">
    <property type="entry name" value="RHAMNOSYLTRANSFERASE WBBL"/>
    <property type="match status" value="1"/>
</dbReference>
<evidence type="ECO:0000256" key="3">
    <source>
        <dbReference type="ARBA" id="ARBA00022679"/>
    </source>
</evidence>
<dbReference type="Proteomes" id="UP000191980">
    <property type="component" value="Unassembled WGS sequence"/>
</dbReference>
<keyword evidence="4" id="KW-0472">Membrane</keyword>
<keyword evidence="4" id="KW-1133">Transmembrane helix</keyword>
<reference evidence="6 7" key="1">
    <citation type="submission" date="2015-12" db="EMBL/GenBank/DDBJ databases">
        <authorList>
            <person name="Shamseldin A."/>
            <person name="Moawad H."/>
            <person name="Abd El-Rahim W.M."/>
            <person name="Sadowsky M.J."/>
        </authorList>
    </citation>
    <scope>NUCLEOTIDE SEQUENCE [LARGE SCALE GENOMIC DNA]</scope>
    <source>
        <strain evidence="6 7">WF1</strain>
    </source>
</reference>
<proteinExistence type="inferred from homology"/>
<evidence type="ECO:0000256" key="2">
    <source>
        <dbReference type="ARBA" id="ARBA00022676"/>
    </source>
</evidence>